<keyword evidence="4 7" id="KW-1133">Transmembrane helix</keyword>
<keyword evidence="2" id="KW-1003">Cell membrane</keyword>
<dbReference type="PANTHER" id="PTHR30572:SF4">
    <property type="entry name" value="ABC TRANSPORTER PERMEASE YTRF"/>
    <property type="match status" value="1"/>
</dbReference>
<evidence type="ECO:0000256" key="6">
    <source>
        <dbReference type="ARBA" id="ARBA00038076"/>
    </source>
</evidence>
<dbReference type="InterPro" id="IPR050250">
    <property type="entry name" value="Macrolide_Exporter_MacB"/>
</dbReference>
<evidence type="ECO:0000256" key="7">
    <source>
        <dbReference type="SAM" id="Phobius"/>
    </source>
</evidence>
<feature type="transmembrane region" description="Helical" evidence="7">
    <location>
        <begin position="803"/>
        <end position="825"/>
    </location>
</feature>
<comment type="subcellular location">
    <subcellularLocation>
        <location evidence="1">Cell membrane</location>
        <topology evidence="1">Multi-pass membrane protein</topology>
    </subcellularLocation>
</comment>
<protein>
    <submittedName>
        <fullName evidence="10">Putative ABC transporter permease YknZ</fullName>
    </submittedName>
</protein>
<evidence type="ECO:0000256" key="2">
    <source>
        <dbReference type="ARBA" id="ARBA00022475"/>
    </source>
</evidence>
<evidence type="ECO:0000259" key="9">
    <source>
        <dbReference type="Pfam" id="PF12704"/>
    </source>
</evidence>
<organism evidence="10">
    <name type="scientific">mine drainage metagenome</name>
    <dbReference type="NCBI Taxonomy" id="410659"/>
    <lineage>
        <taxon>unclassified sequences</taxon>
        <taxon>metagenomes</taxon>
        <taxon>ecological metagenomes</taxon>
    </lineage>
</organism>
<feature type="transmembrane region" description="Helical" evidence="7">
    <location>
        <begin position="96"/>
        <end position="122"/>
    </location>
</feature>
<dbReference type="GO" id="GO:0022857">
    <property type="term" value="F:transmembrane transporter activity"/>
    <property type="evidence" value="ECO:0007669"/>
    <property type="project" value="TreeGrafter"/>
</dbReference>
<name>A0A1J5R4Y9_9ZZZZ</name>
<dbReference type="NCBIfam" id="TIGR03434">
    <property type="entry name" value="ADOP"/>
    <property type="match status" value="1"/>
</dbReference>
<dbReference type="Pfam" id="PF02687">
    <property type="entry name" value="FtsX"/>
    <property type="match status" value="2"/>
</dbReference>
<feature type="transmembrane region" description="Helical" evidence="7">
    <location>
        <begin position="501"/>
        <end position="521"/>
    </location>
</feature>
<evidence type="ECO:0000256" key="5">
    <source>
        <dbReference type="ARBA" id="ARBA00023136"/>
    </source>
</evidence>
<dbReference type="Pfam" id="PF12704">
    <property type="entry name" value="MacB_PCD"/>
    <property type="match status" value="2"/>
</dbReference>
<dbReference type="InterPro" id="IPR047928">
    <property type="entry name" value="Perm_prefix_1"/>
</dbReference>
<evidence type="ECO:0000259" key="8">
    <source>
        <dbReference type="Pfam" id="PF02687"/>
    </source>
</evidence>
<keyword evidence="5 7" id="KW-0472">Membrane</keyword>
<evidence type="ECO:0000313" key="10">
    <source>
        <dbReference type="EMBL" id="OIQ91040.1"/>
    </source>
</evidence>
<dbReference type="InterPro" id="IPR017800">
    <property type="entry name" value="ADOP"/>
</dbReference>
<feature type="transmembrane region" description="Helical" evidence="7">
    <location>
        <begin position="407"/>
        <end position="431"/>
    </location>
</feature>
<feature type="domain" description="ABC3 transporter permease C-terminal" evidence="8">
    <location>
        <begin position="763"/>
        <end position="873"/>
    </location>
</feature>
<feature type="transmembrane region" description="Helical" evidence="7">
    <location>
        <begin position="845"/>
        <end position="865"/>
    </location>
</feature>
<dbReference type="InterPro" id="IPR003838">
    <property type="entry name" value="ABC3_permease_C"/>
</dbReference>
<gene>
    <name evidence="10" type="primary">yknZ_2</name>
    <name evidence="10" type="ORF">GALL_270640</name>
</gene>
<keyword evidence="3 7" id="KW-0812">Transmembrane</keyword>
<comment type="caution">
    <text evidence="10">The sequence shown here is derived from an EMBL/GenBank/DDBJ whole genome shotgun (WGS) entry which is preliminary data.</text>
</comment>
<feature type="transmembrane region" description="Helical" evidence="7">
    <location>
        <begin position="759"/>
        <end position="783"/>
    </location>
</feature>
<sequence length="882" mass="94286">MRNWRRWLARCLGLVSRRRGDARVREEIDAHLAMLAEEHERAGLAPDEARRRARLDFGSEDATREACRDQESLPLVEDLIQDLRFAFRMLRKSPGFSALVVITLMLAIGANVVVFGVLNAVILRPLDVRDPAGLYQVRLDTWTLGRLLTTSYPAFEAYRRRNTTFSGMVAFNAYSHAALVRPGQAVREVHGSEVSGGYFDLLGVTPELGSFFHAGDVHGPNSAPYVVLSYGLWRSAFDADPGAIGSVVELNRHPFTVVGVAPPRFHGTEQFAWPDYWIPIANQEQVNGWDYLHDRSHHVTVVGRLKPGVTPVQAAGDLSAISAELARAYPKTDSAVSIRLVHPGLYGDDGDLIRAFLYGVTALGLLVQVAACANLASLFVARAADRQRELALRMALGSNRGRLMRQLLTEASIVASLGGAAGLCGAAFLLAALNRWRPAFGHIAVAVDGRVVLVGLALTLGSALVLGLIPARQVWRSSPLTLIKGGVAEARRRRWLNLGDLLLGAQITICTVLVTASLVAFSGMRRTLRTPLGFEPSGVVLAGVNLGEIGMHDRAAAEKERAMLDAARGVSGVTAVGAVSSAPLDGWMRGILVYREGATDLTPAGAVLSTYVYLVSPGYFVAAGTRLTRGRDVTWSDGSNAPQVAVVNETFARRVWGEVSPLGRTVTIWGRRTEVVGVAQNGKYHDLAETPQPAVYLPMTQHETDNVTLVVRSDRASNETEVALRRALGAVEPDVPLVLRSWPAALAGVRFPAQAGAAALGSLGGLAAMLAVTGIFGMAAYDVSRRRREFGIRAALGARRGQVIASAVGRPLALLGVGAIIGLLAGLYLGRLLRHIVYQADPASVGILFGSVVAMILVGVVGAALPARQAAAVEPAALMKED</sequence>
<evidence type="ECO:0000256" key="1">
    <source>
        <dbReference type="ARBA" id="ARBA00004651"/>
    </source>
</evidence>
<dbReference type="InterPro" id="IPR025857">
    <property type="entry name" value="MacB_PCD"/>
</dbReference>
<dbReference type="NCBIfam" id="NF038403">
    <property type="entry name" value="perm_prefix_1"/>
    <property type="match status" value="1"/>
</dbReference>
<feature type="domain" description="MacB-like periplasmic core" evidence="9">
    <location>
        <begin position="97"/>
        <end position="320"/>
    </location>
</feature>
<feature type="transmembrane region" description="Helical" evidence="7">
    <location>
        <begin position="355"/>
        <end position="381"/>
    </location>
</feature>
<dbReference type="AlphaFoldDB" id="A0A1J5R4Y9"/>
<dbReference type="EMBL" id="MLJW01000272">
    <property type="protein sequence ID" value="OIQ91040.1"/>
    <property type="molecule type" value="Genomic_DNA"/>
</dbReference>
<feature type="domain" description="ABC3 transporter permease C-terminal" evidence="8">
    <location>
        <begin position="364"/>
        <end position="479"/>
    </location>
</feature>
<dbReference type="PANTHER" id="PTHR30572">
    <property type="entry name" value="MEMBRANE COMPONENT OF TRANSPORTER-RELATED"/>
    <property type="match status" value="1"/>
</dbReference>
<evidence type="ECO:0000256" key="3">
    <source>
        <dbReference type="ARBA" id="ARBA00022692"/>
    </source>
</evidence>
<proteinExistence type="inferred from homology"/>
<reference evidence="10" key="1">
    <citation type="submission" date="2016-10" db="EMBL/GenBank/DDBJ databases">
        <title>Sequence of Gallionella enrichment culture.</title>
        <authorList>
            <person name="Poehlein A."/>
            <person name="Muehling M."/>
            <person name="Daniel R."/>
        </authorList>
    </citation>
    <scope>NUCLEOTIDE SEQUENCE</scope>
</reference>
<comment type="similarity">
    <text evidence="6">Belongs to the ABC-4 integral membrane protein family.</text>
</comment>
<dbReference type="GO" id="GO:0005886">
    <property type="term" value="C:plasma membrane"/>
    <property type="evidence" value="ECO:0007669"/>
    <property type="project" value="UniProtKB-SubCell"/>
</dbReference>
<feature type="transmembrane region" description="Helical" evidence="7">
    <location>
        <begin position="451"/>
        <end position="469"/>
    </location>
</feature>
<feature type="domain" description="MacB-like periplasmic core" evidence="9">
    <location>
        <begin position="507"/>
        <end position="725"/>
    </location>
</feature>
<evidence type="ECO:0000256" key="4">
    <source>
        <dbReference type="ARBA" id="ARBA00022989"/>
    </source>
</evidence>
<accession>A0A1J5R4Y9</accession>